<protein>
    <submittedName>
        <fullName evidence="12">Putative LRR receptor-like serine/threonine-protein kinase</fullName>
    </submittedName>
</protein>
<feature type="compositionally biased region" description="Pro residues" evidence="9">
    <location>
        <begin position="91"/>
        <end position="102"/>
    </location>
</feature>
<dbReference type="Pfam" id="PF08263">
    <property type="entry name" value="LRRNT_2"/>
    <property type="match status" value="1"/>
</dbReference>
<evidence type="ECO:0000313" key="12">
    <source>
        <dbReference type="EMBL" id="PWZ30068.1"/>
    </source>
</evidence>
<feature type="compositionally biased region" description="Basic residues" evidence="9">
    <location>
        <begin position="167"/>
        <end position="176"/>
    </location>
</feature>
<keyword evidence="7 10" id="KW-0472">Membrane</keyword>
<proteinExistence type="predicted"/>
<feature type="repeat" description="PPR" evidence="8">
    <location>
        <begin position="465"/>
        <end position="499"/>
    </location>
</feature>
<evidence type="ECO:0000256" key="6">
    <source>
        <dbReference type="ARBA" id="ARBA00022989"/>
    </source>
</evidence>
<evidence type="ECO:0000256" key="5">
    <source>
        <dbReference type="ARBA" id="ARBA00022946"/>
    </source>
</evidence>
<comment type="caution">
    <text evidence="12">The sequence shown here is derived from an EMBL/GenBank/DDBJ whole genome shotgun (WGS) entry which is preliminary data.</text>
</comment>
<dbReference type="InterPro" id="IPR002885">
    <property type="entry name" value="PPR_rpt"/>
</dbReference>
<evidence type="ECO:0000256" key="2">
    <source>
        <dbReference type="ARBA" id="ARBA00022692"/>
    </source>
</evidence>
<keyword evidence="12" id="KW-0675">Receptor</keyword>
<feature type="transmembrane region" description="Helical" evidence="10">
    <location>
        <begin position="1307"/>
        <end position="1324"/>
    </location>
</feature>
<feature type="domain" description="Leucine-rich repeat-containing N-terminal plant-type" evidence="11">
    <location>
        <begin position="671"/>
        <end position="714"/>
    </location>
</feature>
<keyword evidence="12" id="KW-0808">Transferase</keyword>
<evidence type="ECO:0000256" key="3">
    <source>
        <dbReference type="ARBA" id="ARBA00022729"/>
    </source>
</evidence>
<keyword evidence="6 10" id="KW-1133">Transmembrane helix</keyword>
<dbReference type="SUPFAM" id="SSF52047">
    <property type="entry name" value="RNI-like"/>
    <property type="match status" value="1"/>
</dbReference>
<keyword evidence="2 10" id="KW-0812">Transmembrane</keyword>
<dbReference type="InterPro" id="IPR053211">
    <property type="entry name" value="DNA_repair-toleration"/>
</dbReference>
<dbReference type="Gene3D" id="3.80.10.10">
    <property type="entry name" value="Ribonuclease Inhibitor"/>
    <property type="match status" value="4"/>
</dbReference>
<evidence type="ECO:0000256" key="10">
    <source>
        <dbReference type="SAM" id="Phobius"/>
    </source>
</evidence>
<dbReference type="Pfam" id="PF13812">
    <property type="entry name" value="PPR_3"/>
    <property type="match status" value="1"/>
</dbReference>
<evidence type="ECO:0000256" key="8">
    <source>
        <dbReference type="PROSITE-ProRule" id="PRU00708"/>
    </source>
</evidence>
<organism evidence="12">
    <name type="scientific">Zea mays</name>
    <name type="common">Maize</name>
    <dbReference type="NCBI Taxonomy" id="4577"/>
    <lineage>
        <taxon>Eukaryota</taxon>
        <taxon>Viridiplantae</taxon>
        <taxon>Streptophyta</taxon>
        <taxon>Embryophyta</taxon>
        <taxon>Tracheophyta</taxon>
        <taxon>Spermatophyta</taxon>
        <taxon>Magnoliopsida</taxon>
        <taxon>Liliopsida</taxon>
        <taxon>Poales</taxon>
        <taxon>Poaceae</taxon>
        <taxon>PACMAD clade</taxon>
        <taxon>Panicoideae</taxon>
        <taxon>Andropogonodae</taxon>
        <taxon>Andropogoneae</taxon>
        <taxon>Tripsacinae</taxon>
        <taxon>Zea</taxon>
    </lineage>
</organism>
<dbReference type="InterPro" id="IPR013210">
    <property type="entry name" value="LRR_N_plant-typ"/>
</dbReference>
<dbReference type="EMBL" id="NCVQ01000004">
    <property type="protein sequence ID" value="PWZ30068.1"/>
    <property type="molecule type" value="Genomic_DNA"/>
</dbReference>
<dbReference type="InterPro" id="IPR011990">
    <property type="entry name" value="TPR-like_helical_dom_sf"/>
</dbReference>
<keyword evidence="3" id="KW-0732">Signal</keyword>
<dbReference type="InterPro" id="IPR032675">
    <property type="entry name" value="LRR_dom_sf"/>
</dbReference>
<keyword evidence="12" id="KW-0418">Kinase</keyword>
<reference evidence="12" key="1">
    <citation type="journal article" date="2018" name="Nat. Genet.">
        <title>Extensive intraspecific gene order and gene structural variations between Mo17 and other maize genomes.</title>
        <authorList>
            <person name="Sun S."/>
            <person name="Zhou Y."/>
            <person name="Chen J."/>
            <person name="Shi J."/>
            <person name="Zhao H."/>
            <person name="Zhao H."/>
            <person name="Song W."/>
            <person name="Zhang M."/>
            <person name="Cui Y."/>
            <person name="Dong X."/>
            <person name="Liu H."/>
            <person name="Ma X."/>
            <person name="Jiao Y."/>
            <person name="Wang B."/>
            <person name="Wei X."/>
            <person name="Stein J.C."/>
            <person name="Glaubitz J.C."/>
            <person name="Lu F."/>
            <person name="Yu G."/>
            <person name="Liang C."/>
            <person name="Fengler K."/>
            <person name="Li B."/>
            <person name="Rafalski A."/>
            <person name="Schnable P.S."/>
            <person name="Ware D.H."/>
            <person name="Buckler E.S."/>
            <person name="Lai J."/>
        </authorList>
    </citation>
    <scope>NUCLEOTIDE SEQUENCE [LARGE SCALE GENOMIC DNA]</scope>
    <source>
        <tissue evidence="12">Seedling</tissue>
    </source>
</reference>
<evidence type="ECO:0000259" key="11">
    <source>
        <dbReference type="Pfam" id="PF08263"/>
    </source>
</evidence>
<feature type="repeat" description="PPR" evidence="8">
    <location>
        <begin position="328"/>
        <end position="362"/>
    </location>
</feature>
<keyword evidence="4" id="KW-0677">Repeat</keyword>
<feature type="compositionally biased region" description="Basic and acidic residues" evidence="9">
    <location>
        <begin position="31"/>
        <end position="40"/>
    </location>
</feature>
<keyword evidence="5" id="KW-0809">Transit peptide</keyword>
<dbReference type="PANTHER" id="PTHR48060:SF21">
    <property type="entry name" value="L DOMAIN-LIKE PROTEIN"/>
    <property type="match status" value="1"/>
</dbReference>
<evidence type="ECO:0000256" key="1">
    <source>
        <dbReference type="ARBA" id="ARBA00022614"/>
    </source>
</evidence>
<dbReference type="FunFam" id="1.25.40.10:FF:000879">
    <property type="entry name" value="Pentatricopeptide repeat-containing protein"/>
    <property type="match status" value="1"/>
</dbReference>
<feature type="region of interest" description="Disordered" evidence="9">
    <location>
        <begin position="31"/>
        <end position="105"/>
    </location>
</feature>
<keyword evidence="1" id="KW-0433">Leucine-rich repeat</keyword>
<dbReference type="Gene3D" id="1.25.40.10">
    <property type="entry name" value="Tetratricopeptide repeat domain"/>
    <property type="match status" value="3"/>
</dbReference>
<dbReference type="InterPro" id="IPR003591">
    <property type="entry name" value="Leu-rich_rpt_typical-subtyp"/>
</dbReference>
<dbReference type="FunFam" id="3.80.10.10:FF:000691">
    <property type="entry name" value="Putative LRR receptor-like serine/threonine-protein kinase"/>
    <property type="match status" value="1"/>
</dbReference>
<dbReference type="InterPro" id="IPR001611">
    <property type="entry name" value="Leu-rich_rpt"/>
</dbReference>
<dbReference type="Pfam" id="PF01535">
    <property type="entry name" value="PPR"/>
    <property type="match status" value="2"/>
</dbReference>
<dbReference type="SMART" id="SM00369">
    <property type="entry name" value="LRR_TYP"/>
    <property type="match status" value="6"/>
</dbReference>
<evidence type="ECO:0000256" key="7">
    <source>
        <dbReference type="ARBA" id="ARBA00023136"/>
    </source>
</evidence>
<gene>
    <name evidence="12" type="primary">At1g74360_0</name>
    <name evidence="12" type="ORF">Zm00014a_020998</name>
</gene>
<dbReference type="Pfam" id="PF20431">
    <property type="entry name" value="E_motif"/>
    <property type="match status" value="1"/>
</dbReference>
<evidence type="ECO:0000256" key="9">
    <source>
        <dbReference type="SAM" id="MobiDB-lite"/>
    </source>
</evidence>
<dbReference type="Pfam" id="PF00560">
    <property type="entry name" value="LRR_1"/>
    <property type="match status" value="5"/>
</dbReference>
<dbReference type="Pfam" id="PF13855">
    <property type="entry name" value="LRR_8"/>
    <property type="match status" value="1"/>
</dbReference>
<accession>A0A3L6FAU8</accession>
<dbReference type="ExpressionAtlas" id="A0A3L6FAU8">
    <property type="expression patterns" value="baseline and differential"/>
</dbReference>
<dbReference type="NCBIfam" id="TIGR00756">
    <property type="entry name" value="PPR"/>
    <property type="match status" value="2"/>
</dbReference>
<dbReference type="InterPro" id="IPR046848">
    <property type="entry name" value="E_motif"/>
</dbReference>
<name>A0A3L6FAU8_MAIZE</name>
<dbReference type="GO" id="GO:0016301">
    <property type="term" value="F:kinase activity"/>
    <property type="evidence" value="ECO:0007669"/>
    <property type="project" value="UniProtKB-KW"/>
</dbReference>
<dbReference type="SUPFAM" id="SSF52058">
    <property type="entry name" value="L domain-like"/>
    <property type="match status" value="2"/>
</dbReference>
<sequence length="1331" mass="142436">MPPPPAATSGVPTRRCYAWKWMRRGSLAGLEEKAAGRGGRDGLAGVGESTVGQGAARAPGRGGAGTEVLLEEAYEYEEERRMGARRRPVPETSPPPPPPPPRTSTRRKLLLCWAQYEYEKEAASLLGRSAQSAPSSGAVWWARQFGPTERSPARTRRLAAETSSFGGRRRRRRAPMRRSSPYSYAFFERLLQEHFPFPRRLFQVHALLLTSGVLLLDSQCSAAAFPYNCLAHAHRRVPAASSSRPPSAPLRLFCAMLARGARPNCHSFPSLLMSASASAAAALHAQCLRRGLAADCFVACSLVSVYGRTGHPSCDARKVFDEMEGLPDLASCNALLDALCQAGDLDGAGDFFERMAVRDPVSWTTLVSGLSRGGRHRCALKVFRGFLLGNVGRRLEEATLVSVFSACANVDGGEGLAAGMAVHAYLIRHEIELTAFLGTALVDMYGKHGRIGFCKSAFAVVCTKEVCTWNALLSALANHGKETDALVKFDMMRGEGFLPDQISFLALLTACARAGLVEVGLYWFDAMVAEYKVVPLMIHYGCVVDLLGRASRFGEAIQVIERMPFAADASVWGALLGACKLHGNVELAVEIGQKLMSLGPQQSGRYVTIRNVYLEGGNWHAGARMGEVMLEAGIKKTVGQSSVVLHGTDIPSSPFTAKCAAELVSGNTGGDDMAVLIQLKAFLRAHNQINRGAYDGWPEASPSPCGSWRGVGCDADGRVSSLDLSSSSISGPLFGNFSGLSGLVRLDLSDNSIAGELPADLGRCVGLQHLNLSYNLISGALGVPSLTKLRTLDVSRNRLEGEVVVVSGNFNFLGACDDLVVLNVSGNRLGGDIAGLLGNCPRLRFPDSVSNCPGLTYLSLSGNGFGGQIPAGVGAIPGLETLILGSNSFDREMPLSLTNCTALRYLDMSGNGFGGEVQASFAKLESLTHLILHSNSYTGGIVSSGILGLPKLAMLDLSLNRFSGKLPTEVTSMASIKYLVLAENSFSGQIPAAYGQIAQLQVLDLSYNNLTGGIPADVGSLSSLLVLMLAGNQLSGEIPKEIGNCTSLLWLNLAANRLSGQIPPEIAGVGRDPSPTFARNQKDAAELEIGTGKCPSVVRWIPLGYPGFNYVESEMSWKDCRSLEDRILKGYGIVTPPSVQPCIILGYVRLSGNLLSGQIPPMVSAMRNFNLLILDENLLSGVLPSEISQMSLVALNVSRNMISGEIPTEIGRMVLLETLDLSFNNFSDQLPSSLNQLYKLSKFNVSYNPLLSGNVPSTGQLSTFNEQSFLGNPLLSLHFANYGPRSESNNEDASTQGTAKGPVREEITVLVISFVVFFFATVAIREHDSFI</sequence>
<feature type="region of interest" description="Disordered" evidence="9">
    <location>
        <begin position="151"/>
        <end position="176"/>
    </location>
</feature>
<dbReference type="PANTHER" id="PTHR48060">
    <property type="entry name" value="DNA DAMAGE-REPAIR/TOLERATION PROTEIN DRT100"/>
    <property type="match status" value="1"/>
</dbReference>
<evidence type="ECO:0000256" key="4">
    <source>
        <dbReference type="ARBA" id="ARBA00022737"/>
    </source>
</evidence>
<dbReference type="PROSITE" id="PS51375">
    <property type="entry name" value="PPR"/>
    <property type="match status" value="2"/>
</dbReference>
<dbReference type="Proteomes" id="UP000251960">
    <property type="component" value="Chromosome 3"/>
</dbReference>